<feature type="domain" description="Transglutaminase-like" evidence="2">
    <location>
        <begin position="155"/>
        <end position="224"/>
    </location>
</feature>
<dbReference type="GO" id="GO:0005737">
    <property type="term" value="C:cytoplasm"/>
    <property type="evidence" value="ECO:0007669"/>
    <property type="project" value="TreeGrafter"/>
</dbReference>
<dbReference type="Pfam" id="PF23265">
    <property type="entry name" value="Ig-like_KY"/>
    <property type="match status" value="4"/>
</dbReference>
<feature type="region of interest" description="Disordered" evidence="1">
    <location>
        <begin position="15"/>
        <end position="67"/>
    </location>
</feature>
<dbReference type="PANTHER" id="PTHR46333">
    <property type="entry name" value="CYTOKINESIS PROTEIN 3"/>
    <property type="match status" value="1"/>
</dbReference>
<dbReference type="EMBL" id="CAJNRE010010591">
    <property type="protein sequence ID" value="CAF2093542.1"/>
    <property type="molecule type" value="Genomic_DNA"/>
</dbReference>
<protein>
    <recommendedName>
        <fullName evidence="2">Transglutaminase-like domain-containing protein</fullName>
    </recommendedName>
</protein>
<dbReference type="SUPFAM" id="SSF54001">
    <property type="entry name" value="Cysteine proteinases"/>
    <property type="match status" value="1"/>
</dbReference>
<dbReference type="InterPro" id="IPR052557">
    <property type="entry name" value="CAP/Cytokinesis_protein"/>
</dbReference>
<gene>
    <name evidence="3" type="ORF">MBJ925_LOCUS21029</name>
</gene>
<organism evidence="3 4">
    <name type="scientific">Rotaria magnacalcarata</name>
    <dbReference type="NCBI Taxonomy" id="392030"/>
    <lineage>
        <taxon>Eukaryota</taxon>
        <taxon>Metazoa</taxon>
        <taxon>Spiralia</taxon>
        <taxon>Gnathifera</taxon>
        <taxon>Rotifera</taxon>
        <taxon>Eurotatoria</taxon>
        <taxon>Bdelloidea</taxon>
        <taxon>Philodinida</taxon>
        <taxon>Philodinidae</taxon>
        <taxon>Rotaria</taxon>
    </lineage>
</organism>
<dbReference type="PANTHER" id="PTHR46333:SF2">
    <property type="entry name" value="CYTOKINESIS PROTEIN 3"/>
    <property type="match status" value="1"/>
</dbReference>
<accession>A0A816SW30</accession>
<dbReference type="Pfam" id="PF01841">
    <property type="entry name" value="Transglut_core"/>
    <property type="match status" value="1"/>
</dbReference>
<dbReference type="AlphaFoldDB" id="A0A816SW30"/>
<evidence type="ECO:0000256" key="1">
    <source>
        <dbReference type="SAM" id="MobiDB-lite"/>
    </source>
</evidence>
<evidence type="ECO:0000313" key="4">
    <source>
        <dbReference type="Proteomes" id="UP000663824"/>
    </source>
</evidence>
<feature type="compositionally biased region" description="Basic and acidic residues" evidence="1">
    <location>
        <begin position="47"/>
        <end position="59"/>
    </location>
</feature>
<evidence type="ECO:0000313" key="3">
    <source>
        <dbReference type="EMBL" id="CAF2093542.1"/>
    </source>
</evidence>
<reference evidence="3" key="1">
    <citation type="submission" date="2021-02" db="EMBL/GenBank/DDBJ databases">
        <authorList>
            <person name="Nowell W R."/>
        </authorList>
    </citation>
    <scope>NUCLEOTIDE SEQUENCE</scope>
</reference>
<dbReference type="InterPro" id="IPR038765">
    <property type="entry name" value="Papain-like_cys_pep_sf"/>
</dbReference>
<dbReference type="InterPro" id="IPR056564">
    <property type="entry name" value="Ig-like_KY"/>
</dbReference>
<name>A0A816SW30_9BILA</name>
<feature type="compositionally biased region" description="Basic residues" evidence="1">
    <location>
        <begin position="17"/>
        <end position="31"/>
    </location>
</feature>
<evidence type="ECO:0000259" key="2">
    <source>
        <dbReference type="SMART" id="SM00460"/>
    </source>
</evidence>
<dbReference type="SMART" id="SM00460">
    <property type="entry name" value="TGc"/>
    <property type="match status" value="1"/>
</dbReference>
<dbReference type="Proteomes" id="UP000663824">
    <property type="component" value="Unassembled WGS sequence"/>
</dbReference>
<sequence>MGNECCKTLFFQEETKKRKYQKSWNKKRGKRPYQDHRPPSGENVDIDIIHDDKPRKNSTDSDESSDIEVADEEAFNDQFIQQRQKAIDNSSYRSKIESWQPSSLEHLSRLIKALSKGKSMIDRHWIIFYWITFNIQYDTVSYFSKDYKDQTAEGVFLSKKGVCAGYANIYKYLSDQLELPCEVVSGYSKGYGFDDRDGATPMETDHAWNVVEIYHHWYLMESTWGAGHLNDQKQFKRELTSYYFLPRPNEMIYHHLPEDPQWQLLKSPIKMEQYLQLPKLRPDYFEFKLDMIQPRYRCFIDFEQNKSYGLIIMNAPVGIALTTDLKQHDKVIPFSDQIIFNKKKRSHYCYFAPPNIGQYRATVYAKHGDTDVGVYRCVLDLKFDVTAMPENPISYPKLWKNFFDYRIDILSPLNTHLINIGKNKKYGEIILRTRPDVVLLGKLTNENEEKIKCGDQVYYDREKDFWRCQFAPNKNGLFNALILAKKKSDPDSYTSTILFQISTNNVLRHFVSFPKTWETFYNLGLKILSPIDEGIIVLNNKTPYAKILIKTPKDILLLSQLQNEQNEDISNGANIHYDADEDNWLCTFAPNQCGTFEGLILAKKKSDSELYTAAVSFSLEVKQRSSKAIYLLDTTQVYYDLSLEVLPPHDQNKIILSEKTNYVEICLKTPDTVDLLAELKNSTNTEIPYSHQLYYDRHENIWRCKFAPNNKGNFYATILAKKKSERGLYTVAVTFPIEVNHIPSSNLTFPTTLQSFFDYDLKIKSPRSRASPKWSEKSSYTEVLIQAPDDIQLSSSIQRNKIPVENGSLTQYDHERQLWQFLFAPEQTGSHELIIFAKRINDKATAAGAVAIFPLNVTKVEQPMKFPLTYTHFETTKCQIYNPLYGILKRNTTVAIHCRIPGAKSVMITAGARTLRGEGYTDPIFQREITVGSEEIIVSVKYEQTPHYTTLIKYSVE</sequence>
<dbReference type="InterPro" id="IPR002931">
    <property type="entry name" value="Transglutaminase-like"/>
</dbReference>
<dbReference type="Gene3D" id="3.10.620.30">
    <property type="match status" value="1"/>
</dbReference>
<proteinExistence type="predicted"/>
<comment type="caution">
    <text evidence="3">The sequence shown here is derived from an EMBL/GenBank/DDBJ whole genome shotgun (WGS) entry which is preliminary data.</text>
</comment>